<dbReference type="EMBL" id="JBHRSD010000023">
    <property type="protein sequence ID" value="MFC3033590.1"/>
    <property type="molecule type" value="Genomic_DNA"/>
</dbReference>
<proteinExistence type="predicted"/>
<name>A0ABV7CM19_9GAMM</name>
<protein>
    <recommendedName>
        <fullName evidence="3">Inovirus Gp2 family protein</fullName>
    </recommendedName>
</protein>
<dbReference type="RefSeq" id="WP_377125248.1">
    <property type="nucleotide sequence ID" value="NZ_JBHRSD010000023.1"/>
</dbReference>
<organism evidence="1 2">
    <name type="scientific">Pseudoalteromonas fenneropenaei</name>
    <dbReference type="NCBI Taxonomy" id="1737459"/>
    <lineage>
        <taxon>Bacteria</taxon>
        <taxon>Pseudomonadati</taxon>
        <taxon>Pseudomonadota</taxon>
        <taxon>Gammaproteobacteria</taxon>
        <taxon>Alteromonadales</taxon>
        <taxon>Pseudoalteromonadaceae</taxon>
        <taxon>Pseudoalteromonas</taxon>
    </lineage>
</organism>
<reference evidence="2" key="1">
    <citation type="journal article" date="2019" name="Int. J. Syst. Evol. Microbiol.">
        <title>The Global Catalogue of Microorganisms (GCM) 10K type strain sequencing project: providing services to taxonomists for standard genome sequencing and annotation.</title>
        <authorList>
            <consortium name="The Broad Institute Genomics Platform"/>
            <consortium name="The Broad Institute Genome Sequencing Center for Infectious Disease"/>
            <person name="Wu L."/>
            <person name="Ma J."/>
        </authorList>
    </citation>
    <scope>NUCLEOTIDE SEQUENCE [LARGE SCALE GENOMIC DNA]</scope>
    <source>
        <strain evidence="2">KCTC 42730</strain>
    </source>
</reference>
<sequence>MNHTSSITQSNTEGASILKATSAFRTQARKKSRVSQKRTNRVQRVDPDADLLFHKEIRQEINQEELRVHLRDLRVLLQLRERQIHELVSGDYCAFLELTALKEKSKRRIPWLDSIMKQNPVALITLSAKKDVYGNIDFRKALRTWNLFLKQLSRNGKFFLDGFVFFEHKGGQHPHIHIILLENTEREHISKHNYWKLCMAFGKAMKSLNHLDAEHCDIRLCDERPESLFEYLCKESDDALSNIEPLYKGQFDESNIFHNFNAKVRQHNRHYGAPTAAA</sequence>
<gene>
    <name evidence="1" type="ORF">ACFOEE_13765</name>
</gene>
<accession>A0ABV7CM19</accession>
<dbReference type="Proteomes" id="UP001595453">
    <property type="component" value="Unassembled WGS sequence"/>
</dbReference>
<keyword evidence="2" id="KW-1185">Reference proteome</keyword>
<evidence type="ECO:0000313" key="2">
    <source>
        <dbReference type="Proteomes" id="UP001595453"/>
    </source>
</evidence>
<comment type="caution">
    <text evidence="1">The sequence shown here is derived from an EMBL/GenBank/DDBJ whole genome shotgun (WGS) entry which is preliminary data.</text>
</comment>
<evidence type="ECO:0008006" key="3">
    <source>
        <dbReference type="Google" id="ProtNLM"/>
    </source>
</evidence>
<evidence type="ECO:0000313" key="1">
    <source>
        <dbReference type="EMBL" id="MFC3033590.1"/>
    </source>
</evidence>